<dbReference type="InterPro" id="IPR050739">
    <property type="entry name" value="MFP"/>
</dbReference>
<evidence type="ECO:0000313" key="5">
    <source>
        <dbReference type="Proteomes" id="UP000199306"/>
    </source>
</evidence>
<keyword evidence="1" id="KW-1133">Transmembrane helix</keyword>
<dbReference type="STRING" id="1079859.SAMN04515674_106144"/>
<dbReference type="Gene3D" id="2.40.50.100">
    <property type="match status" value="1"/>
</dbReference>
<feature type="transmembrane region" description="Helical" evidence="1">
    <location>
        <begin position="28"/>
        <end position="47"/>
    </location>
</feature>
<dbReference type="Pfam" id="PF26002">
    <property type="entry name" value="Beta-barrel_AprE"/>
    <property type="match status" value="1"/>
</dbReference>
<evidence type="ECO:0000256" key="1">
    <source>
        <dbReference type="SAM" id="Phobius"/>
    </source>
</evidence>
<dbReference type="Pfam" id="PF25917">
    <property type="entry name" value="BSH_RND"/>
    <property type="match status" value="1"/>
</dbReference>
<name>A0A1I5TPK5_9BACT</name>
<dbReference type="OrthoDB" id="594147at2"/>
<dbReference type="EMBL" id="FOXH01000006">
    <property type="protein sequence ID" value="SFP85034.1"/>
    <property type="molecule type" value="Genomic_DNA"/>
</dbReference>
<feature type="domain" description="AprE-like beta-barrel" evidence="3">
    <location>
        <begin position="276"/>
        <end position="362"/>
    </location>
</feature>
<dbReference type="InterPro" id="IPR058982">
    <property type="entry name" value="Beta-barrel_AprE"/>
</dbReference>
<dbReference type="PANTHER" id="PTHR30386:SF27">
    <property type="entry name" value="MEMBRANE FUSION PROTEIN (MFP) FAMILY PROTEIN"/>
    <property type="match status" value="1"/>
</dbReference>
<dbReference type="AlphaFoldDB" id="A0A1I5TPK5"/>
<proteinExistence type="predicted"/>
<dbReference type="Proteomes" id="UP000199306">
    <property type="component" value="Unassembled WGS sequence"/>
</dbReference>
<evidence type="ECO:0000259" key="2">
    <source>
        <dbReference type="Pfam" id="PF25917"/>
    </source>
</evidence>
<dbReference type="PRINTS" id="PR01490">
    <property type="entry name" value="RTXTOXIND"/>
</dbReference>
<keyword evidence="1" id="KW-0812">Transmembrane</keyword>
<evidence type="ECO:0000313" key="4">
    <source>
        <dbReference type="EMBL" id="SFP85034.1"/>
    </source>
</evidence>
<organism evidence="4 5">
    <name type="scientific">Pseudarcicella hirudinis</name>
    <dbReference type="NCBI Taxonomy" id="1079859"/>
    <lineage>
        <taxon>Bacteria</taxon>
        <taxon>Pseudomonadati</taxon>
        <taxon>Bacteroidota</taxon>
        <taxon>Cytophagia</taxon>
        <taxon>Cytophagales</taxon>
        <taxon>Flectobacillaceae</taxon>
        <taxon>Pseudarcicella</taxon>
    </lineage>
</organism>
<dbReference type="InterPro" id="IPR058625">
    <property type="entry name" value="MdtA-like_BSH"/>
</dbReference>
<sequence>MQNQLFPAEIIENTTEAYLPKVTVKSQFIYISVMLALLVVFIALPFIKVDISVQSGGVIRTMAEKNEIKPLVSGTVSEVQVKENQTVKEGQSMYKLKTEILDSKIRLSEFQILEKQNLIHDLELLAKSDSGSVFKVQGLTSSLYGQQYNQFRFQLMENLQQQRKIKKELDVDRKLYEQKVIAMREFDEKEYAFNHLVSEYHSSIERQLAQWQGDLNSHKMALPELLAQKNQLLQEKELYTIKAPVSGTVQQLAGKYAGSYLQAGELLGIISPDSNLVVECYVKPNDIGFLKKGMNVKLQVDAFNYNEWGLAKGLITDVANDFVVINNQPIFKVKCLLETKELKLKSGYSGKIKKGMTIRARFVVTERTLYQLLFDKVDDWVNPKLTEVADNTKYVQ</sequence>
<gene>
    <name evidence="4" type="ORF">SAMN04515674_106144</name>
</gene>
<reference evidence="4 5" key="1">
    <citation type="submission" date="2016-10" db="EMBL/GenBank/DDBJ databases">
        <authorList>
            <person name="de Groot N.N."/>
        </authorList>
    </citation>
    <scope>NUCLEOTIDE SEQUENCE [LARGE SCALE GENOMIC DNA]</scope>
    <source>
        <strain evidence="5">E92,LMG 26720,CCM 7988</strain>
    </source>
</reference>
<accession>A0A1I5TPK5</accession>
<evidence type="ECO:0000259" key="3">
    <source>
        <dbReference type="Pfam" id="PF26002"/>
    </source>
</evidence>
<keyword evidence="1" id="KW-0472">Membrane</keyword>
<feature type="domain" description="Multidrug resistance protein MdtA-like barrel-sandwich hybrid" evidence="2">
    <location>
        <begin position="65"/>
        <end position="267"/>
    </location>
</feature>
<protein>
    <submittedName>
        <fullName evidence="4">HlyD family secretion protein</fullName>
    </submittedName>
</protein>
<keyword evidence="5" id="KW-1185">Reference proteome</keyword>
<dbReference type="PANTHER" id="PTHR30386">
    <property type="entry name" value="MEMBRANE FUSION SUBUNIT OF EMRAB-TOLC MULTIDRUG EFFLUX PUMP"/>
    <property type="match status" value="1"/>
</dbReference>
<dbReference type="Gene3D" id="2.40.30.170">
    <property type="match status" value="1"/>
</dbReference>
<dbReference type="RefSeq" id="WP_092017326.1">
    <property type="nucleotide sequence ID" value="NZ_FOXH01000006.1"/>
</dbReference>